<dbReference type="EMBL" id="BARS01011451">
    <property type="protein sequence ID" value="GAF90077.1"/>
    <property type="molecule type" value="Genomic_DNA"/>
</dbReference>
<gene>
    <name evidence="3" type="ORF">S01H1_20827</name>
</gene>
<evidence type="ECO:0000256" key="1">
    <source>
        <dbReference type="ARBA" id="ARBA00023122"/>
    </source>
</evidence>
<dbReference type="SUPFAM" id="SSF54631">
    <property type="entry name" value="CBS-domain pair"/>
    <property type="match status" value="1"/>
</dbReference>
<accession>X0TPK5</accession>
<evidence type="ECO:0000259" key="2">
    <source>
        <dbReference type="PROSITE" id="PS51371"/>
    </source>
</evidence>
<evidence type="ECO:0000313" key="3">
    <source>
        <dbReference type="EMBL" id="GAF90077.1"/>
    </source>
</evidence>
<reference evidence="3" key="1">
    <citation type="journal article" date="2014" name="Front. Microbiol.">
        <title>High frequency of phylogenetically diverse reductive dehalogenase-homologous genes in deep subseafloor sedimentary metagenomes.</title>
        <authorList>
            <person name="Kawai M."/>
            <person name="Futagami T."/>
            <person name="Toyoda A."/>
            <person name="Takaki Y."/>
            <person name="Nishi S."/>
            <person name="Hori S."/>
            <person name="Arai W."/>
            <person name="Tsubouchi T."/>
            <person name="Morono Y."/>
            <person name="Uchiyama I."/>
            <person name="Ito T."/>
            <person name="Fujiyama A."/>
            <person name="Inagaki F."/>
            <person name="Takami H."/>
        </authorList>
    </citation>
    <scope>NUCLEOTIDE SEQUENCE</scope>
    <source>
        <strain evidence="3">Expedition CK06-06</strain>
    </source>
</reference>
<sequence length="150" mass="16783">VKKAVVLSPEETVADAVEKFAKHRIGGCPVVDDERHVLGIMTETNILESLKTHYKELKMRVPPETIIGISFVEIAKKREAVEAFERIANTPVKDAMTREVVTAMPDDELEDVIQKMVRNDVNRIPIVDKGVLVGIVTRGDILRAVQRMLV</sequence>
<keyword evidence="1" id="KW-0129">CBS domain</keyword>
<feature type="domain" description="CBS" evidence="2">
    <location>
        <begin position="96"/>
        <end position="150"/>
    </location>
</feature>
<dbReference type="CDD" id="cd04586">
    <property type="entry name" value="CBS_pair_BON_assoc"/>
    <property type="match status" value="1"/>
</dbReference>
<dbReference type="Gene3D" id="3.10.580.10">
    <property type="entry name" value="CBS-domain"/>
    <property type="match status" value="1"/>
</dbReference>
<dbReference type="InterPro" id="IPR051257">
    <property type="entry name" value="Diverse_CBS-Domain"/>
</dbReference>
<dbReference type="PANTHER" id="PTHR43080">
    <property type="entry name" value="CBS DOMAIN-CONTAINING PROTEIN CBSX3, MITOCHONDRIAL"/>
    <property type="match status" value="1"/>
</dbReference>
<dbReference type="Pfam" id="PF00571">
    <property type="entry name" value="CBS"/>
    <property type="match status" value="2"/>
</dbReference>
<name>X0TPK5_9ZZZZ</name>
<dbReference type="PANTHER" id="PTHR43080:SF2">
    <property type="entry name" value="CBS DOMAIN-CONTAINING PROTEIN"/>
    <property type="match status" value="1"/>
</dbReference>
<protein>
    <recommendedName>
        <fullName evidence="2">CBS domain-containing protein</fullName>
    </recommendedName>
</protein>
<feature type="non-terminal residue" evidence="3">
    <location>
        <position position="1"/>
    </location>
</feature>
<dbReference type="InterPro" id="IPR000644">
    <property type="entry name" value="CBS_dom"/>
</dbReference>
<dbReference type="SMART" id="SM00116">
    <property type="entry name" value="CBS"/>
    <property type="match status" value="2"/>
</dbReference>
<dbReference type="PROSITE" id="PS51371">
    <property type="entry name" value="CBS"/>
    <property type="match status" value="2"/>
</dbReference>
<dbReference type="AlphaFoldDB" id="X0TPK5"/>
<proteinExistence type="predicted"/>
<comment type="caution">
    <text evidence="3">The sequence shown here is derived from an EMBL/GenBank/DDBJ whole genome shotgun (WGS) entry which is preliminary data.</text>
</comment>
<organism evidence="3">
    <name type="scientific">marine sediment metagenome</name>
    <dbReference type="NCBI Taxonomy" id="412755"/>
    <lineage>
        <taxon>unclassified sequences</taxon>
        <taxon>metagenomes</taxon>
        <taxon>ecological metagenomes</taxon>
    </lineage>
</organism>
<dbReference type="InterPro" id="IPR046342">
    <property type="entry name" value="CBS_dom_sf"/>
</dbReference>
<feature type="domain" description="CBS" evidence="2">
    <location>
        <begin position="1"/>
        <end position="59"/>
    </location>
</feature>